<reference evidence="2" key="1">
    <citation type="journal article" date="2016" name="Genome Announc.">
        <title>Complete Genome Sequence of Geobacillus thermoglucosidasius NCIMB 11955, the Progenitor of a Bioethanol Production Strain.</title>
        <authorList>
            <person name="Sheng L."/>
            <person name="Zhang Y."/>
            <person name="Minton N.P."/>
        </authorList>
    </citation>
    <scope>NUCLEOTIDE SEQUENCE [LARGE SCALE GENOMIC DNA]</scope>
    <source>
        <strain evidence="2">NCIMB 11955</strain>
    </source>
</reference>
<dbReference type="EMBL" id="CP016622">
    <property type="protein sequence ID" value="ANZ28703.1"/>
    <property type="molecule type" value="Genomic_DNA"/>
</dbReference>
<evidence type="ECO:0000313" key="1">
    <source>
        <dbReference type="EMBL" id="ANZ28703.1"/>
    </source>
</evidence>
<sequence length="96" mass="10719">MQLLFFFDNALFSKPAPVNEKWSATLGSSCINVPFFNGDVLLQQAHAADGSPSTLLSVLVYVNDKRIKQNRFLIKGGKQVSKFPHGSCHHRFAIRD</sequence>
<protein>
    <submittedName>
        <fullName evidence="1">Uncharacterized protein</fullName>
    </submittedName>
</protein>
<gene>
    <name evidence="1" type="ORF">BCV53_00360</name>
</gene>
<dbReference type="Proteomes" id="UP000093052">
    <property type="component" value="Chromosome"/>
</dbReference>
<dbReference type="RefSeq" id="WP_035501766.1">
    <property type="nucleotide sequence ID" value="NZ_AP025621.1"/>
</dbReference>
<name>A0AAN0YKV4_PARTM</name>
<organism evidence="1 2">
    <name type="scientific">Parageobacillus thermoglucosidasius</name>
    <name type="common">Geobacillus thermoglucosidasius</name>
    <dbReference type="NCBI Taxonomy" id="1426"/>
    <lineage>
        <taxon>Bacteria</taxon>
        <taxon>Bacillati</taxon>
        <taxon>Bacillota</taxon>
        <taxon>Bacilli</taxon>
        <taxon>Bacillales</taxon>
        <taxon>Anoxybacillaceae</taxon>
        <taxon>Parageobacillus</taxon>
    </lineage>
</organism>
<dbReference type="GeneID" id="56927805"/>
<evidence type="ECO:0000313" key="2">
    <source>
        <dbReference type="Proteomes" id="UP000093052"/>
    </source>
</evidence>
<proteinExistence type="predicted"/>
<dbReference type="KEGG" id="ptl:AOT13_00355"/>
<accession>A0AAN0YKV4</accession>
<keyword evidence="2" id="KW-1185">Reference proteome</keyword>
<dbReference type="AlphaFoldDB" id="A0AAN0YKV4"/>